<dbReference type="EMBL" id="FLQW01000115">
    <property type="protein sequence ID" value="SBS81927.1"/>
    <property type="molecule type" value="Genomic_DNA"/>
</dbReference>
<dbReference type="Proteomes" id="UP000078597">
    <property type="component" value="Unassembled WGS sequence"/>
</dbReference>
<gene>
    <name evidence="4" type="primary">PmUG01_03018200</name>
    <name evidence="3" type="ORF">PMALA_002290</name>
    <name evidence="4" type="ORF">PMUG01_03018200</name>
</gene>
<dbReference type="EMBL" id="LT594624">
    <property type="protein sequence ID" value="SBT86230.1"/>
    <property type="molecule type" value="Genomic_DNA"/>
</dbReference>
<sequence>MSTNKLKSSTLLKIESKNVEREKKKINNNSISNNNKSSSSNNKSSSSNNKSSSSSNNNNNNNSISNNNNNNSISNNNNNNSNSNSSSNNDNSSNNNKIDNNNNNGSNNSLRKHVSLKIVRKKIDNAHADKNVVVAQGTLREENAKIIKNKILKKVQDASDVVDCLSSSKISNDENKKTVFKKGVHKLNTRKDETNDTDDEDDNENGINNNDNADGNTNSNSKTTTTKKIIRIKKPKEQVINKHSPLNNFNELNAANAEHVGEQYYNSNEKSVKMEDSENEILNSIIEKKSFLITDQPNDVKKKKKKIIVKKVPITEKSKVGGKMEENAGYKADDKQDDKCAYSILYKTSSPSSRISNIGRKNTSSSAGKNFEKANNEIGMNKAKLDELMKTHESEISNIKKEKKIQEEKLSIYIQNLNDEMYNLNNKLNDELKEKYKMEEMNEYLKTAKSGLEEKVNTLQKKIDESNELYSLLNEKFVTLEEENKLLLERDEENNLKVQNLEEEKTKLEKKLEEKNILIKKKDETINKYNNEIENYKNVLKSKGEMILLNNSSSTIVDKNSAERNSQKEYINKLTKEKKELTYAFKKQLDLIVILKKQINLLENNKILNITSNEFKKILQD</sequence>
<evidence type="ECO:0000313" key="4">
    <source>
        <dbReference type="EMBL" id="SBT86230.1"/>
    </source>
</evidence>
<organism evidence="3 5">
    <name type="scientific">Plasmodium malariae</name>
    <dbReference type="NCBI Taxonomy" id="5858"/>
    <lineage>
        <taxon>Eukaryota</taxon>
        <taxon>Sar</taxon>
        <taxon>Alveolata</taxon>
        <taxon>Apicomplexa</taxon>
        <taxon>Aconoidasida</taxon>
        <taxon>Haemosporida</taxon>
        <taxon>Plasmodiidae</taxon>
        <taxon>Plasmodium</taxon>
        <taxon>Plasmodium (Plasmodium)</taxon>
    </lineage>
</organism>
<feature type="compositionally biased region" description="Acidic residues" evidence="2">
    <location>
        <begin position="195"/>
        <end position="204"/>
    </location>
</feature>
<keyword evidence="6" id="KW-1185">Reference proteome</keyword>
<evidence type="ECO:0000256" key="2">
    <source>
        <dbReference type="SAM" id="MobiDB-lite"/>
    </source>
</evidence>
<dbReference type="AlphaFoldDB" id="A0A1A8VQH3"/>
<feature type="compositionally biased region" description="Polar residues" evidence="2">
    <location>
        <begin position="1"/>
        <end position="11"/>
    </location>
</feature>
<reference evidence="3" key="1">
    <citation type="submission" date="2016-05" db="EMBL/GenBank/DDBJ databases">
        <authorList>
            <person name="Lavstsen T."/>
            <person name="Jespersen J.S."/>
        </authorList>
    </citation>
    <scope>NUCLEOTIDE SEQUENCE [LARGE SCALE GENOMIC DNA]</scope>
</reference>
<feature type="coiled-coil region" evidence="1">
    <location>
        <begin position="382"/>
        <end position="546"/>
    </location>
</feature>
<dbReference type="Proteomes" id="UP000219813">
    <property type="component" value="Chromosome 3"/>
</dbReference>
<reference evidence="5" key="2">
    <citation type="submission" date="2016-05" db="EMBL/GenBank/DDBJ databases">
        <authorList>
            <person name="Naeem Raeece"/>
        </authorList>
    </citation>
    <scope>NUCLEOTIDE SEQUENCE [LARGE SCALE GENOMIC DNA]</scope>
</reference>
<feature type="region of interest" description="Disordered" evidence="2">
    <location>
        <begin position="1"/>
        <end position="110"/>
    </location>
</feature>
<accession>A0A1A8VQH3</accession>
<protein>
    <submittedName>
        <fullName evidence="3">Uncharacterized protein</fullName>
    </submittedName>
</protein>
<name>A0A1A8VQH3_PLAMA</name>
<proteinExistence type="predicted"/>
<reference evidence="4 6" key="3">
    <citation type="submission" date="2016-06" db="EMBL/GenBank/DDBJ databases">
        <authorList>
            <consortium name="Pathogen Informatics"/>
        </authorList>
    </citation>
    <scope>NUCLEOTIDE SEQUENCE [LARGE SCALE GENOMIC DNA]</scope>
</reference>
<feature type="compositionally biased region" description="Low complexity" evidence="2">
    <location>
        <begin position="205"/>
        <end position="227"/>
    </location>
</feature>
<dbReference type="GeneID" id="39866746"/>
<feature type="compositionally biased region" description="Low complexity" evidence="2">
    <location>
        <begin position="27"/>
        <end position="109"/>
    </location>
</feature>
<evidence type="ECO:0000313" key="5">
    <source>
        <dbReference type="Proteomes" id="UP000078597"/>
    </source>
</evidence>
<feature type="compositionally biased region" description="Basic and acidic residues" evidence="2">
    <location>
        <begin position="14"/>
        <end position="25"/>
    </location>
</feature>
<dbReference type="KEGG" id="pmal:PMUG01_03018200"/>
<dbReference type="VEuPathDB" id="PlasmoDB:PmUG01_03018200"/>
<evidence type="ECO:0000256" key="1">
    <source>
        <dbReference type="SAM" id="Coils"/>
    </source>
</evidence>
<evidence type="ECO:0000313" key="6">
    <source>
        <dbReference type="Proteomes" id="UP000219813"/>
    </source>
</evidence>
<dbReference type="OMA" id="IYAFKKQ"/>
<keyword evidence="1" id="KW-0175">Coiled coil</keyword>
<dbReference type="OrthoDB" id="269872at2759"/>
<feature type="region of interest" description="Disordered" evidence="2">
    <location>
        <begin position="190"/>
        <end position="227"/>
    </location>
</feature>
<evidence type="ECO:0000313" key="3">
    <source>
        <dbReference type="EMBL" id="SBS81927.1"/>
    </source>
</evidence>
<dbReference type="RefSeq" id="XP_028859401.1">
    <property type="nucleotide sequence ID" value="XM_029008812.1"/>
</dbReference>